<comment type="caution">
    <text evidence="1">The sequence shown here is derived from an EMBL/GenBank/DDBJ whole genome shotgun (WGS) entry which is preliminary data.</text>
</comment>
<evidence type="ECO:0000313" key="1">
    <source>
        <dbReference type="EMBL" id="MCF1593272.1"/>
    </source>
</evidence>
<dbReference type="Proteomes" id="UP001139384">
    <property type="component" value="Unassembled WGS sequence"/>
</dbReference>
<keyword evidence="2" id="KW-1185">Reference proteome</keyword>
<dbReference type="RefSeq" id="WP_234761597.1">
    <property type="nucleotide sequence ID" value="NZ_JAKEIP010000016.1"/>
</dbReference>
<dbReference type="EMBL" id="JAKEIP010000016">
    <property type="protein sequence ID" value="MCF1593272.1"/>
    <property type="molecule type" value="Genomic_DNA"/>
</dbReference>
<evidence type="ECO:0000313" key="2">
    <source>
        <dbReference type="Proteomes" id="UP001139384"/>
    </source>
</evidence>
<organism evidence="1 2">
    <name type="scientific">Streptomyces muensis</name>
    <dbReference type="NCBI Taxonomy" id="1077944"/>
    <lineage>
        <taxon>Bacteria</taxon>
        <taxon>Bacillati</taxon>
        <taxon>Actinomycetota</taxon>
        <taxon>Actinomycetes</taxon>
        <taxon>Kitasatosporales</taxon>
        <taxon>Streptomycetaceae</taxon>
        <taxon>Streptomyces</taxon>
    </lineage>
</organism>
<name>A0A9X1PTM8_STRM4</name>
<dbReference type="AlphaFoldDB" id="A0A9X1PTM8"/>
<sequence length="152" mass="16672">MAAELRVDEITRILTGAVAHSVGRAVDMGIVEFRGPDGEEVMVHMQCPFRIVHDAKIILGSADMRYPQKGAGEQAFDEFRMVYDARATKINKILGQLRPSVDGVTVGAAGELTVAWEQGFRLEVFPDCSGNFEAWRAFVRGGAHHGFPPETI</sequence>
<gene>
    <name evidence="1" type="ORF">L0P92_06750</name>
</gene>
<proteinExistence type="predicted"/>
<protein>
    <submittedName>
        <fullName evidence="1">Uncharacterized protein</fullName>
    </submittedName>
</protein>
<reference evidence="1" key="1">
    <citation type="submission" date="2022-01" db="EMBL/GenBank/DDBJ databases">
        <title>Draft Genome Sequences of Seven Type Strains of the Genus Streptomyces.</title>
        <authorList>
            <person name="Aziz S."/>
            <person name="Coretto E."/>
            <person name="Chronakova A."/>
            <person name="Sproer C."/>
            <person name="Huber K."/>
            <person name="Nouioui I."/>
            <person name="Gross H."/>
        </authorList>
    </citation>
    <scope>NUCLEOTIDE SEQUENCE</scope>
    <source>
        <strain evidence="1">DSM 103493</strain>
    </source>
</reference>
<accession>A0A9X1PTM8</accession>